<dbReference type="InterPro" id="IPR050172">
    <property type="entry name" value="SsuD_RutA_monooxygenase"/>
</dbReference>
<dbReference type="SUPFAM" id="SSF51679">
    <property type="entry name" value="Bacterial luciferase-like"/>
    <property type="match status" value="1"/>
</dbReference>
<evidence type="ECO:0000256" key="3">
    <source>
        <dbReference type="ARBA" id="ARBA00023002"/>
    </source>
</evidence>
<feature type="domain" description="Luciferase-like" evidence="5">
    <location>
        <begin position="1"/>
        <end position="252"/>
    </location>
</feature>
<keyword evidence="2" id="KW-0288">FMN</keyword>
<reference evidence="7" key="1">
    <citation type="journal article" date="2019" name="Int. J. Syst. Evol. Microbiol.">
        <title>The Global Catalogue of Microorganisms (GCM) 10K type strain sequencing project: providing services to taxonomists for standard genome sequencing and annotation.</title>
        <authorList>
            <consortium name="The Broad Institute Genomics Platform"/>
            <consortium name="The Broad Institute Genome Sequencing Center for Infectious Disease"/>
            <person name="Wu L."/>
            <person name="Ma J."/>
        </authorList>
    </citation>
    <scope>NUCLEOTIDE SEQUENCE [LARGE SCALE GENOMIC DNA]</scope>
    <source>
        <strain evidence="7">CGMCC 4.7241</strain>
    </source>
</reference>
<dbReference type="PANTHER" id="PTHR42847">
    <property type="entry name" value="ALKANESULFONATE MONOOXYGENASE"/>
    <property type="match status" value="1"/>
</dbReference>
<dbReference type="InterPro" id="IPR011251">
    <property type="entry name" value="Luciferase-like_dom"/>
</dbReference>
<keyword evidence="1" id="KW-0285">Flavoprotein</keyword>
<dbReference type="GO" id="GO:0016491">
    <property type="term" value="F:oxidoreductase activity"/>
    <property type="evidence" value="ECO:0007669"/>
    <property type="project" value="UniProtKB-KW"/>
</dbReference>
<evidence type="ECO:0000256" key="1">
    <source>
        <dbReference type="ARBA" id="ARBA00022630"/>
    </source>
</evidence>
<name>A0ABV7YQ89_9ACTN</name>
<dbReference type="Pfam" id="PF00296">
    <property type="entry name" value="Bac_luciferase"/>
    <property type="match status" value="1"/>
</dbReference>
<organism evidence="6 7">
    <name type="scientific">Tenggerimyces flavus</name>
    <dbReference type="NCBI Taxonomy" id="1708749"/>
    <lineage>
        <taxon>Bacteria</taxon>
        <taxon>Bacillati</taxon>
        <taxon>Actinomycetota</taxon>
        <taxon>Actinomycetes</taxon>
        <taxon>Propionibacteriales</taxon>
        <taxon>Nocardioidaceae</taxon>
        <taxon>Tenggerimyces</taxon>
    </lineage>
</organism>
<evidence type="ECO:0000313" key="7">
    <source>
        <dbReference type="Proteomes" id="UP001595699"/>
    </source>
</evidence>
<proteinExistence type="predicted"/>
<comment type="caution">
    <text evidence="6">The sequence shown here is derived from an EMBL/GenBank/DDBJ whole genome shotgun (WGS) entry which is preliminary data.</text>
</comment>
<gene>
    <name evidence="6" type="ORF">ACFOUW_35725</name>
</gene>
<sequence>MRIGVVFPQTQIGADPGGIRAYAEAAADLGYQHLMVYDHVLGADPAAREGWKGAYDLHDTFHEPFVLFGWLAAFSPLELVTGVIVLPQRQAALAAKQAAEVDILSGGKLRLGVGIGWNKVEYEALGEDFHRRGRVLDEQIDLMKRLWTEPVVTSEGSRHNVQAAGLAPMPVQRPIPIWLGAERAEAAFDRVGRVGDGWFPQVAPGAKLDDLIARVHAAASRHGRDPAQIGMEGRISVRAGQLDAVAAEADGWRKASATHISVNTMPGGRKTVDEHIALLREATAAVGLG</sequence>
<keyword evidence="7" id="KW-1185">Reference proteome</keyword>
<dbReference type="RefSeq" id="WP_205117558.1">
    <property type="nucleotide sequence ID" value="NZ_JAFBCM010000001.1"/>
</dbReference>
<evidence type="ECO:0000259" key="5">
    <source>
        <dbReference type="Pfam" id="PF00296"/>
    </source>
</evidence>
<dbReference type="InterPro" id="IPR019921">
    <property type="entry name" value="Lucif-like_OxRdtase_Rv2161c"/>
</dbReference>
<evidence type="ECO:0000256" key="2">
    <source>
        <dbReference type="ARBA" id="ARBA00022643"/>
    </source>
</evidence>
<dbReference type="PANTHER" id="PTHR42847:SF4">
    <property type="entry name" value="ALKANESULFONATE MONOOXYGENASE-RELATED"/>
    <property type="match status" value="1"/>
</dbReference>
<dbReference type="EMBL" id="JBHRZH010000050">
    <property type="protein sequence ID" value="MFC3766224.1"/>
    <property type="molecule type" value="Genomic_DNA"/>
</dbReference>
<keyword evidence="4" id="KW-0503">Monooxygenase</keyword>
<evidence type="ECO:0000313" key="6">
    <source>
        <dbReference type="EMBL" id="MFC3766224.1"/>
    </source>
</evidence>
<keyword evidence="3 6" id="KW-0560">Oxidoreductase</keyword>
<accession>A0ABV7YQ89</accession>
<dbReference type="Gene3D" id="3.20.20.30">
    <property type="entry name" value="Luciferase-like domain"/>
    <property type="match status" value="1"/>
</dbReference>
<dbReference type="NCBIfam" id="TIGR03619">
    <property type="entry name" value="F420_Rv2161c"/>
    <property type="match status" value="1"/>
</dbReference>
<dbReference type="InterPro" id="IPR036661">
    <property type="entry name" value="Luciferase-like_sf"/>
</dbReference>
<evidence type="ECO:0000256" key="4">
    <source>
        <dbReference type="ARBA" id="ARBA00023033"/>
    </source>
</evidence>
<dbReference type="Proteomes" id="UP001595699">
    <property type="component" value="Unassembled WGS sequence"/>
</dbReference>
<protein>
    <submittedName>
        <fullName evidence="6">LLM class F420-dependent oxidoreductase</fullName>
        <ecNumber evidence="6">1.-.-.-</ecNumber>
    </submittedName>
</protein>
<dbReference type="EC" id="1.-.-.-" evidence="6"/>